<organism evidence="3 4">
    <name type="scientific">Candidatus Paralactobacillus gallistercoris</name>
    <dbReference type="NCBI Taxonomy" id="2838724"/>
    <lineage>
        <taxon>Bacteria</taxon>
        <taxon>Bacillati</taxon>
        <taxon>Bacillota</taxon>
        <taxon>Bacilli</taxon>
        <taxon>Lactobacillales</taxon>
        <taxon>Lactobacillaceae</taxon>
        <taxon>Lactobacillus</taxon>
    </lineage>
</organism>
<reference evidence="3" key="2">
    <citation type="submission" date="2021-04" db="EMBL/GenBank/DDBJ databases">
        <authorList>
            <person name="Gilroy R."/>
        </authorList>
    </citation>
    <scope>NUCLEOTIDE SEQUENCE</scope>
    <source>
        <strain evidence="3">F6-6636</strain>
    </source>
</reference>
<comment type="caution">
    <text evidence="3">The sequence shown here is derived from an EMBL/GenBank/DDBJ whole genome shotgun (WGS) entry which is preliminary data.</text>
</comment>
<proteinExistence type="predicted"/>
<evidence type="ECO:0000256" key="1">
    <source>
        <dbReference type="SAM" id="MobiDB-lite"/>
    </source>
</evidence>
<gene>
    <name evidence="3" type="ORF">H9901_03055</name>
</gene>
<evidence type="ECO:0000313" key="3">
    <source>
        <dbReference type="EMBL" id="MBU3851657.1"/>
    </source>
</evidence>
<reference evidence="3" key="1">
    <citation type="journal article" date="2021" name="PeerJ">
        <title>Extensive microbial diversity within the chicken gut microbiome revealed by metagenomics and culture.</title>
        <authorList>
            <person name="Gilroy R."/>
            <person name="Ravi A."/>
            <person name="Getino M."/>
            <person name="Pursley I."/>
            <person name="Horton D.L."/>
            <person name="Alikhan N.F."/>
            <person name="Baker D."/>
            <person name="Gharbi K."/>
            <person name="Hall N."/>
            <person name="Watson M."/>
            <person name="Adriaenssens E.M."/>
            <person name="Foster-Nyarko E."/>
            <person name="Jarju S."/>
            <person name="Secka A."/>
            <person name="Antonio M."/>
            <person name="Oren A."/>
            <person name="Chaudhuri R.R."/>
            <person name="La Ragione R."/>
            <person name="Hildebrand F."/>
            <person name="Pallen M.J."/>
        </authorList>
    </citation>
    <scope>NUCLEOTIDE SEQUENCE</scope>
    <source>
        <strain evidence="3">F6-6636</strain>
    </source>
</reference>
<accession>A0A948X0M7</accession>
<keyword evidence="2" id="KW-1133">Transmembrane helix</keyword>
<sequence length="111" mass="12520">MTGTLKKMLLIAFSSVVIATPIIYSSIMEGHYEKNRFAQTLQRHKQATTPAVTQRNRISSSQTPTHSPINHAQTLHTRHQAWLLITGSVVITSTGVLLIDRIRKYRKPITN</sequence>
<feature type="region of interest" description="Disordered" evidence="1">
    <location>
        <begin position="46"/>
        <end position="68"/>
    </location>
</feature>
<name>A0A948X0M7_9LACO</name>
<protein>
    <submittedName>
        <fullName evidence="3">Uncharacterized protein</fullName>
    </submittedName>
</protein>
<keyword evidence="2" id="KW-0812">Transmembrane</keyword>
<feature type="transmembrane region" description="Helical" evidence="2">
    <location>
        <begin position="81"/>
        <end position="99"/>
    </location>
</feature>
<dbReference type="EMBL" id="JAHLFS010000042">
    <property type="protein sequence ID" value="MBU3851657.1"/>
    <property type="molecule type" value="Genomic_DNA"/>
</dbReference>
<evidence type="ECO:0000313" key="4">
    <source>
        <dbReference type="Proteomes" id="UP000777303"/>
    </source>
</evidence>
<keyword evidence="2" id="KW-0472">Membrane</keyword>
<dbReference type="AlphaFoldDB" id="A0A948X0M7"/>
<evidence type="ECO:0000256" key="2">
    <source>
        <dbReference type="SAM" id="Phobius"/>
    </source>
</evidence>
<dbReference type="Proteomes" id="UP000777303">
    <property type="component" value="Unassembled WGS sequence"/>
</dbReference>